<feature type="compositionally biased region" description="Low complexity" evidence="1">
    <location>
        <begin position="191"/>
        <end position="200"/>
    </location>
</feature>
<dbReference type="GeneID" id="59282554"/>
<organism evidence="2 3">
    <name type="scientific">Letharia columbiana</name>
    <dbReference type="NCBI Taxonomy" id="112416"/>
    <lineage>
        <taxon>Eukaryota</taxon>
        <taxon>Fungi</taxon>
        <taxon>Dikarya</taxon>
        <taxon>Ascomycota</taxon>
        <taxon>Pezizomycotina</taxon>
        <taxon>Lecanoromycetes</taxon>
        <taxon>OSLEUM clade</taxon>
        <taxon>Lecanoromycetidae</taxon>
        <taxon>Lecanorales</taxon>
        <taxon>Lecanorineae</taxon>
        <taxon>Parmeliaceae</taxon>
        <taxon>Letharia</taxon>
    </lineage>
</organism>
<feature type="region of interest" description="Disordered" evidence="1">
    <location>
        <begin position="156"/>
        <end position="209"/>
    </location>
</feature>
<dbReference type="EMBL" id="JACCJC010000002">
    <property type="protein sequence ID" value="KAF6241082.1"/>
    <property type="molecule type" value="Genomic_DNA"/>
</dbReference>
<dbReference type="AlphaFoldDB" id="A0A8H6LA25"/>
<sequence length="232" mass="24312">MQTPNAPQAVLKMPSTTTNNTCIIYGTGCASPTNLPSYIDDQACLCGLLESRSSLPNNGEHIELWRCIGNASDNVEDGGNGKWYNTSLPSQELSGINQPQNWGENPPDLSQAYVLQDENGQAVYEELGSAGSINLIGSDKDCTGINDTSMSEQYYARGNGVPKSSSTSTSLMPTAQSATKTSATESTVQTASPSAAAAPPKGDNKSSATHQVSLKSTFLLGMVLAPLFGLPL</sequence>
<feature type="compositionally biased region" description="Polar residues" evidence="1">
    <location>
        <begin position="162"/>
        <end position="190"/>
    </location>
</feature>
<evidence type="ECO:0000256" key="1">
    <source>
        <dbReference type="SAM" id="MobiDB-lite"/>
    </source>
</evidence>
<evidence type="ECO:0000313" key="3">
    <source>
        <dbReference type="Proteomes" id="UP000578531"/>
    </source>
</evidence>
<protein>
    <submittedName>
        <fullName evidence="2">Uncharacterized protein</fullName>
    </submittedName>
</protein>
<dbReference type="Proteomes" id="UP000578531">
    <property type="component" value="Unassembled WGS sequence"/>
</dbReference>
<evidence type="ECO:0000313" key="2">
    <source>
        <dbReference type="EMBL" id="KAF6241082.1"/>
    </source>
</evidence>
<name>A0A8H6LA25_9LECA</name>
<gene>
    <name evidence="2" type="ORF">HO173_000876</name>
</gene>
<dbReference type="OrthoDB" id="5346758at2759"/>
<proteinExistence type="predicted"/>
<reference evidence="2 3" key="1">
    <citation type="journal article" date="2020" name="Genomics">
        <title>Complete, high-quality genomes from long-read metagenomic sequencing of two wolf lichen thalli reveals enigmatic genome architecture.</title>
        <authorList>
            <person name="McKenzie S.K."/>
            <person name="Walston R.F."/>
            <person name="Allen J.L."/>
        </authorList>
    </citation>
    <scope>NUCLEOTIDE SEQUENCE [LARGE SCALE GENOMIC DNA]</scope>
    <source>
        <strain evidence="2">WasteWater2</strain>
    </source>
</reference>
<accession>A0A8H6LA25</accession>
<comment type="caution">
    <text evidence="2">The sequence shown here is derived from an EMBL/GenBank/DDBJ whole genome shotgun (WGS) entry which is preliminary data.</text>
</comment>
<dbReference type="RefSeq" id="XP_037170330.1">
    <property type="nucleotide sequence ID" value="XM_037302823.1"/>
</dbReference>
<keyword evidence="3" id="KW-1185">Reference proteome</keyword>